<organism evidence="1 2">
    <name type="scientific">Prunus dulcis</name>
    <name type="common">Almond</name>
    <name type="synonym">Amygdalus dulcis</name>
    <dbReference type="NCBI Taxonomy" id="3755"/>
    <lineage>
        <taxon>Eukaryota</taxon>
        <taxon>Viridiplantae</taxon>
        <taxon>Streptophyta</taxon>
        <taxon>Embryophyta</taxon>
        <taxon>Tracheophyta</taxon>
        <taxon>Spermatophyta</taxon>
        <taxon>Magnoliopsida</taxon>
        <taxon>eudicotyledons</taxon>
        <taxon>Gunneridae</taxon>
        <taxon>Pentapetalae</taxon>
        <taxon>rosids</taxon>
        <taxon>fabids</taxon>
        <taxon>Rosales</taxon>
        <taxon>Rosaceae</taxon>
        <taxon>Amygdaloideae</taxon>
        <taxon>Amygdaleae</taxon>
        <taxon>Prunus</taxon>
    </lineage>
</organism>
<sequence>MNPHHGKASVMVEVEVEQEEEGEVLMILAAEEIMIPTAKEILNLEVEAEVNTHNKDIISQNSTNHRLSAIGVVGTVTIVPNATLTCLKKGARHQNLNKEMKKFFLLLAIQRRNAIPIGGILN</sequence>
<reference evidence="1 2" key="1">
    <citation type="journal article" date="2022" name="G3 (Bethesda)">
        <title>Whole-genome sequence and methylome profiling of the almond [Prunus dulcis (Mill.) D.A. Webb] cultivar 'Nonpareil'.</title>
        <authorList>
            <person name="D'Amico-Willman K.M."/>
            <person name="Ouma W.Z."/>
            <person name="Meulia T."/>
            <person name="Sideli G.M."/>
            <person name="Gradziel T.M."/>
            <person name="Fresnedo-Ramirez J."/>
        </authorList>
    </citation>
    <scope>NUCLEOTIDE SEQUENCE [LARGE SCALE GENOMIC DNA]</scope>
    <source>
        <strain evidence="1">Clone GOH B32 T37-40</strain>
    </source>
</reference>
<dbReference type="EMBL" id="JAJFAZ020000002">
    <property type="protein sequence ID" value="KAI5341564.1"/>
    <property type="molecule type" value="Genomic_DNA"/>
</dbReference>
<dbReference type="Proteomes" id="UP001054821">
    <property type="component" value="Chromosome 2"/>
</dbReference>
<evidence type="ECO:0000313" key="2">
    <source>
        <dbReference type="Proteomes" id="UP001054821"/>
    </source>
</evidence>
<dbReference type="AlphaFoldDB" id="A0AAD4WDU7"/>
<protein>
    <submittedName>
        <fullName evidence="1">Uncharacterized protein</fullName>
    </submittedName>
</protein>
<accession>A0AAD4WDU7</accession>
<name>A0AAD4WDU7_PRUDU</name>
<comment type="caution">
    <text evidence="1">The sequence shown here is derived from an EMBL/GenBank/DDBJ whole genome shotgun (WGS) entry which is preliminary data.</text>
</comment>
<evidence type="ECO:0000313" key="1">
    <source>
        <dbReference type="EMBL" id="KAI5341564.1"/>
    </source>
</evidence>
<keyword evidence="2" id="KW-1185">Reference proteome</keyword>
<proteinExistence type="predicted"/>
<gene>
    <name evidence="1" type="ORF">L3X38_009439</name>
</gene>